<dbReference type="Gene3D" id="2.60.40.640">
    <property type="match status" value="2"/>
</dbReference>
<dbReference type="SMART" id="SM01017">
    <property type="entry name" value="Arrestin_C"/>
    <property type="match status" value="1"/>
</dbReference>
<comment type="similarity">
    <text evidence="1">Belongs to the arrestin family.</text>
</comment>
<feature type="compositionally biased region" description="Pro residues" evidence="3">
    <location>
        <begin position="324"/>
        <end position="342"/>
    </location>
</feature>
<dbReference type="SUPFAM" id="SSF81296">
    <property type="entry name" value="E set domains"/>
    <property type="match status" value="2"/>
</dbReference>
<sequence length="430" mass="46776">MAHCKIWLDNYHTGQYYPGSQIQGKVVLNFSSETTLRNVKVRMIGHEHTEWTTTESYTEPGSNESKTRDVTVQSDNYVVSTEVILHGGHSGTTKLPTGQHMYPFSLILPNNIPSTYNCPYGSITYKVIAIVDRPMAFDYEDTFIFIVVSLVDLNYLQKPDLLQPTNFSDEKTICCFCCAEGPISMDVSIPKRTLVLGEVINIAVRISNMSNTNVEGLELKLKQLITCRQTASAEVKTVENLAADINEVGVGAHGEHTFTLPVQLPSSFSVPNFTQCKLFKVNYTYKIIAKLPNVHSNLVIESSIEVGNIDINQQAPIGGFGSPNPTPYPIGPSYPINQPPPTNGAGWNGGPQYPPAGQFPPGAYTPAPTQPFPQSSGAYPPQGYPSGAYGAAPTIEYSGKAQEAAGYPSAPSAPQTEQLPPSYDSIHPQK</sequence>
<dbReference type="InterPro" id="IPR011022">
    <property type="entry name" value="Arrestin_C-like"/>
</dbReference>
<keyword evidence="2" id="KW-0716">Sensory transduction</keyword>
<dbReference type="InterPro" id="IPR014756">
    <property type="entry name" value="Ig_E-set"/>
</dbReference>
<dbReference type="InterPro" id="IPR011021">
    <property type="entry name" value="Arrestin-like_N"/>
</dbReference>
<proteinExistence type="inferred from homology"/>
<dbReference type="PANTHER" id="PTHR11188">
    <property type="entry name" value="ARRESTIN DOMAIN CONTAINING PROTEIN"/>
    <property type="match status" value="1"/>
</dbReference>
<evidence type="ECO:0000313" key="5">
    <source>
        <dbReference type="EMBL" id="CAG9831290.1"/>
    </source>
</evidence>
<dbReference type="GO" id="GO:0015031">
    <property type="term" value="P:protein transport"/>
    <property type="evidence" value="ECO:0007669"/>
    <property type="project" value="TreeGrafter"/>
</dbReference>
<gene>
    <name evidence="5" type="ORF">DIABBA_LOCUS4894</name>
</gene>
<dbReference type="GO" id="GO:0005737">
    <property type="term" value="C:cytoplasm"/>
    <property type="evidence" value="ECO:0007669"/>
    <property type="project" value="TreeGrafter"/>
</dbReference>
<protein>
    <recommendedName>
        <fullName evidence="4">Arrestin C-terminal-like domain-containing protein</fullName>
    </recommendedName>
</protein>
<accession>A0A9N9XD56</accession>
<evidence type="ECO:0000313" key="6">
    <source>
        <dbReference type="Proteomes" id="UP001153709"/>
    </source>
</evidence>
<dbReference type="OrthoDB" id="7785529at2759"/>
<feature type="region of interest" description="Disordered" evidence="3">
    <location>
        <begin position="317"/>
        <end position="430"/>
    </location>
</feature>
<evidence type="ECO:0000256" key="3">
    <source>
        <dbReference type="SAM" id="MobiDB-lite"/>
    </source>
</evidence>
<name>A0A9N9XD56_DIABA</name>
<dbReference type="AlphaFoldDB" id="A0A9N9XD56"/>
<organism evidence="5 6">
    <name type="scientific">Diabrotica balteata</name>
    <name type="common">Banded cucumber beetle</name>
    <dbReference type="NCBI Taxonomy" id="107213"/>
    <lineage>
        <taxon>Eukaryota</taxon>
        <taxon>Metazoa</taxon>
        <taxon>Ecdysozoa</taxon>
        <taxon>Arthropoda</taxon>
        <taxon>Hexapoda</taxon>
        <taxon>Insecta</taxon>
        <taxon>Pterygota</taxon>
        <taxon>Neoptera</taxon>
        <taxon>Endopterygota</taxon>
        <taxon>Coleoptera</taxon>
        <taxon>Polyphaga</taxon>
        <taxon>Cucujiformia</taxon>
        <taxon>Chrysomeloidea</taxon>
        <taxon>Chrysomelidae</taxon>
        <taxon>Galerucinae</taxon>
        <taxon>Diabroticina</taxon>
        <taxon>Diabroticites</taxon>
        <taxon>Diabrotica</taxon>
    </lineage>
</organism>
<evidence type="ECO:0000256" key="1">
    <source>
        <dbReference type="ARBA" id="ARBA00005298"/>
    </source>
</evidence>
<dbReference type="Pfam" id="PF00339">
    <property type="entry name" value="Arrestin_N"/>
    <property type="match status" value="1"/>
</dbReference>
<dbReference type="Pfam" id="PF02752">
    <property type="entry name" value="Arrestin_C"/>
    <property type="match status" value="1"/>
</dbReference>
<dbReference type="PANTHER" id="PTHR11188:SF176">
    <property type="entry name" value="ARRESTIN DOMAIN-CONTAINING PROTEIN 1"/>
    <property type="match status" value="1"/>
</dbReference>
<dbReference type="InterPro" id="IPR050357">
    <property type="entry name" value="Arrestin_domain-protein"/>
</dbReference>
<evidence type="ECO:0000256" key="2">
    <source>
        <dbReference type="ARBA" id="ARBA00022606"/>
    </source>
</evidence>
<reference evidence="5" key="1">
    <citation type="submission" date="2022-01" db="EMBL/GenBank/DDBJ databases">
        <authorList>
            <person name="King R."/>
        </authorList>
    </citation>
    <scope>NUCLEOTIDE SEQUENCE</scope>
</reference>
<evidence type="ECO:0000259" key="4">
    <source>
        <dbReference type="SMART" id="SM01017"/>
    </source>
</evidence>
<keyword evidence="6" id="KW-1185">Reference proteome</keyword>
<dbReference type="InterPro" id="IPR014752">
    <property type="entry name" value="Arrestin-like_C"/>
</dbReference>
<dbReference type="Proteomes" id="UP001153709">
    <property type="component" value="Chromosome 3"/>
</dbReference>
<feature type="domain" description="Arrestin C-terminal-like" evidence="4">
    <location>
        <begin position="179"/>
        <end position="311"/>
    </location>
</feature>
<dbReference type="EMBL" id="OU898278">
    <property type="protein sequence ID" value="CAG9831290.1"/>
    <property type="molecule type" value="Genomic_DNA"/>
</dbReference>